<dbReference type="SUPFAM" id="SSF53649">
    <property type="entry name" value="Alkaline phosphatase-like"/>
    <property type="match status" value="1"/>
</dbReference>
<evidence type="ECO:0000313" key="2">
    <source>
        <dbReference type="EMBL" id="AXA83606.1"/>
    </source>
</evidence>
<protein>
    <submittedName>
        <fullName evidence="2">Alkaline phosphatase family protein</fullName>
    </submittedName>
</protein>
<reference evidence="3" key="1">
    <citation type="submission" date="2018-05" db="EMBL/GenBank/DDBJ databases">
        <title>Luteimonas pekinense sp. nov., isolated from human Meibomian gland secretions, Beijing, China.</title>
        <authorList>
            <person name="Wen T."/>
            <person name="Bai H."/>
            <person name="Lv H."/>
        </authorList>
    </citation>
    <scope>NUCLEOTIDE SEQUENCE [LARGE SCALE GENOMIC DNA]</scope>
    <source>
        <strain evidence="3">83-4</strain>
    </source>
</reference>
<organism evidence="2 3">
    <name type="scientific">Solilutibacter oculi</name>
    <dbReference type="NCBI Taxonomy" id="2698682"/>
    <lineage>
        <taxon>Bacteria</taxon>
        <taxon>Pseudomonadati</taxon>
        <taxon>Pseudomonadota</taxon>
        <taxon>Gammaproteobacteria</taxon>
        <taxon>Lysobacterales</taxon>
        <taxon>Lysobacteraceae</taxon>
        <taxon>Solilutibacter</taxon>
    </lineage>
</organism>
<dbReference type="Gene3D" id="3.40.720.10">
    <property type="entry name" value="Alkaline Phosphatase, subunit A"/>
    <property type="match status" value="1"/>
</dbReference>
<dbReference type="Pfam" id="PF01663">
    <property type="entry name" value="Phosphodiest"/>
    <property type="match status" value="1"/>
</dbReference>
<dbReference type="InterPro" id="IPR017850">
    <property type="entry name" value="Alkaline_phosphatase_core_sf"/>
</dbReference>
<name>A0A344J3J6_9GAMM</name>
<dbReference type="EMBL" id="CP029556">
    <property type="protein sequence ID" value="AXA83606.1"/>
    <property type="molecule type" value="Genomic_DNA"/>
</dbReference>
<keyword evidence="1" id="KW-0732">Signal</keyword>
<accession>A0A344J3J6</accession>
<sequence>MTRRSLLLTALVLSILLAGCASTPVPAPARVPLLLVSIDGLRPTDITDAAMPTLSRLGREGARAEGMRPPYPSLTFPNHYTLVTGLRPDRHGITHNSMWDRELGEFRLSKRDAVGDGRWWGGEPVWIGAGKAGLRTATLFWPGSEAEIDGIRPQRWTPYDEAVPAAARADTVAGWLLEPASTRPDFATVYFDRVDKASHEHGPASPEADAARRDTDAALGRLVDALKARGELHRINIVIVSDHGFAEVPAGHAIAVEDMVPVEEARADSIGQVVTFTPKPGFETRAEARLLGRHDHYQCWRRGELPARWHYGANPRVPPIVCQMDIGWDALPRDQVEKRRTQGDRGSHGFDPALPAMRASFIAHGPAFRAGSRLPVFDNVDVYPLLMRLLHVPAAPNDGNARTFDGVMDH</sequence>
<evidence type="ECO:0000256" key="1">
    <source>
        <dbReference type="SAM" id="SignalP"/>
    </source>
</evidence>
<dbReference type="CDD" id="cd16018">
    <property type="entry name" value="Enpp"/>
    <property type="match status" value="1"/>
</dbReference>
<dbReference type="PANTHER" id="PTHR10151">
    <property type="entry name" value="ECTONUCLEOTIDE PYROPHOSPHATASE/PHOSPHODIESTERASE"/>
    <property type="match status" value="1"/>
</dbReference>
<dbReference type="InterPro" id="IPR002591">
    <property type="entry name" value="Phosphodiest/P_Trfase"/>
</dbReference>
<dbReference type="KEGG" id="lue:DCD74_01885"/>
<gene>
    <name evidence="2" type="ORF">DCD74_01885</name>
</gene>
<dbReference type="Gene3D" id="3.30.1360.180">
    <property type="match status" value="1"/>
</dbReference>
<dbReference type="PANTHER" id="PTHR10151:SF120">
    <property type="entry name" value="BIS(5'-ADENOSYL)-TRIPHOSPHATASE"/>
    <property type="match status" value="1"/>
</dbReference>
<feature type="signal peptide" evidence="1">
    <location>
        <begin position="1"/>
        <end position="29"/>
    </location>
</feature>
<evidence type="ECO:0000313" key="3">
    <source>
        <dbReference type="Proteomes" id="UP000251842"/>
    </source>
</evidence>
<dbReference type="OrthoDB" id="9771966at2"/>
<dbReference type="GO" id="GO:0016787">
    <property type="term" value="F:hydrolase activity"/>
    <property type="evidence" value="ECO:0007669"/>
    <property type="project" value="UniProtKB-ARBA"/>
</dbReference>
<keyword evidence="3" id="KW-1185">Reference proteome</keyword>
<dbReference type="PROSITE" id="PS51257">
    <property type="entry name" value="PROKAR_LIPOPROTEIN"/>
    <property type="match status" value="1"/>
</dbReference>
<dbReference type="RefSeq" id="WP_112925825.1">
    <property type="nucleotide sequence ID" value="NZ_CP029556.1"/>
</dbReference>
<dbReference type="Proteomes" id="UP000251842">
    <property type="component" value="Chromosome"/>
</dbReference>
<proteinExistence type="predicted"/>
<feature type="chain" id="PRO_5016675165" evidence="1">
    <location>
        <begin position="30"/>
        <end position="410"/>
    </location>
</feature>
<dbReference type="AlphaFoldDB" id="A0A344J3J6"/>